<name>W0RV71_9BACT</name>
<dbReference type="eggNOG" id="COG3291">
    <property type="taxonomic scope" value="Bacteria"/>
</dbReference>
<proteinExistence type="predicted"/>
<evidence type="ECO:0000313" key="4">
    <source>
        <dbReference type="Proteomes" id="UP000019151"/>
    </source>
</evidence>
<reference evidence="3 4" key="1">
    <citation type="journal article" date="2014" name="Genome Announc.">
        <title>Genome Sequence and Methylome of Soil Bacterium Gemmatirosa kalamazoonensis KBS708T, a Member of the Rarely Cultivated Gemmatimonadetes Phylum.</title>
        <authorList>
            <person name="Debruyn J.M."/>
            <person name="Radosevich M."/>
            <person name="Wommack K.E."/>
            <person name="Polson S.W."/>
            <person name="Hauser L.J."/>
            <person name="Fawaz M.N."/>
            <person name="Korlach J."/>
            <person name="Tsai Y.C."/>
        </authorList>
    </citation>
    <scope>NUCLEOTIDE SEQUENCE [LARGE SCALE GENOMIC DNA]</scope>
    <source>
        <strain evidence="3 4">KBS708</strain>
        <plasmid evidence="4">Plasmid 2</plasmid>
    </source>
</reference>
<dbReference type="PATRIC" id="fig|861299.3.peg.6005"/>
<keyword evidence="3" id="KW-0614">Plasmid</keyword>
<evidence type="ECO:0000256" key="1">
    <source>
        <dbReference type="SAM" id="SignalP"/>
    </source>
</evidence>
<dbReference type="RefSeq" id="WP_025414792.1">
    <property type="nucleotide sequence ID" value="NZ_CP007130.1"/>
</dbReference>
<keyword evidence="4" id="KW-1185">Reference proteome</keyword>
<dbReference type="HOGENOM" id="CLU_862589_0_0_0"/>
<dbReference type="InterPro" id="IPR010496">
    <property type="entry name" value="AL/BT2_dom"/>
</dbReference>
<dbReference type="EMBL" id="CP007130">
    <property type="protein sequence ID" value="AHG93488.1"/>
    <property type="molecule type" value="Genomic_DNA"/>
</dbReference>
<dbReference type="AlphaFoldDB" id="W0RV71"/>
<keyword evidence="1" id="KW-0732">Signal</keyword>
<protein>
    <recommendedName>
        <fullName evidence="2">3-keto-alpha-glucoside-1,2-lyase/3-keto-2-hydroxy-glucal hydratase domain-containing protein</fullName>
    </recommendedName>
</protein>
<evidence type="ECO:0000259" key="2">
    <source>
        <dbReference type="Pfam" id="PF06439"/>
    </source>
</evidence>
<dbReference type="Proteomes" id="UP000019151">
    <property type="component" value="Plasmid 2"/>
</dbReference>
<dbReference type="GO" id="GO:0016787">
    <property type="term" value="F:hydrolase activity"/>
    <property type="evidence" value="ECO:0007669"/>
    <property type="project" value="InterPro"/>
</dbReference>
<geneLocation type="plasmid" evidence="3 4">
    <name>2</name>
</geneLocation>
<dbReference type="KEGG" id="gba:J421_5953"/>
<evidence type="ECO:0000313" key="3">
    <source>
        <dbReference type="EMBL" id="AHG93488.1"/>
    </source>
</evidence>
<feature type="chain" id="PRO_5004794634" description="3-keto-alpha-glucoside-1,2-lyase/3-keto-2-hydroxy-glucal hydratase domain-containing protein" evidence="1">
    <location>
        <begin position="30"/>
        <end position="318"/>
    </location>
</feature>
<feature type="domain" description="3-keto-alpha-glucoside-1,2-lyase/3-keto-2-hydroxy-glucal hydratase" evidence="2">
    <location>
        <begin position="147"/>
        <end position="313"/>
    </location>
</feature>
<dbReference type="Gene3D" id="2.60.120.560">
    <property type="entry name" value="Exo-inulinase, domain 1"/>
    <property type="match status" value="1"/>
</dbReference>
<organism evidence="3 4">
    <name type="scientific">Gemmatirosa kalamazoonensis</name>
    <dbReference type="NCBI Taxonomy" id="861299"/>
    <lineage>
        <taxon>Bacteria</taxon>
        <taxon>Pseudomonadati</taxon>
        <taxon>Gemmatimonadota</taxon>
        <taxon>Gemmatimonadia</taxon>
        <taxon>Gemmatimonadales</taxon>
        <taxon>Gemmatimonadaceae</taxon>
        <taxon>Gemmatirosa</taxon>
    </lineage>
</organism>
<dbReference type="OrthoDB" id="190957at2"/>
<accession>W0RV71</accession>
<gene>
    <name evidence="3" type="ORF">J421_5953</name>
</gene>
<feature type="signal peptide" evidence="1">
    <location>
        <begin position="1"/>
        <end position="29"/>
    </location>
</feature>
<dbReference type="Pfam" id="PF06439">
    <property type="entry name" value="3keto-disac_hyd"/>
    <property type="match status" value="1"/>
</dbReference>
<sequence length="318" mass="34119">MSSSFARRTLPFVALVAAAILGGATDAAAQHSEAPIIGRWDFTLATPNGSAPSWLEVMPSGNGTLVGRFVAIVGSARPVSRVEFANGTVRFAIPPQWERGTGDLRVEGTLAGDKLTGTLTMPDGQSMSYTAVRAPDLVRPTPKWGTPIALFNGKDITGWSARGENKWHVADGVLTNGGGGANLVTNRKFDDFKLHVEFRYPKGSNSGIYLRGRYEVQIEDSERRTIPHVDEVGGVYGFLAPIEDAARAPEEWQTYDITLVGRRVTVVLNGKTVIADQLIPGPTGGALDANEGEPGPIYLQGDHGRVDFRKIVLTPAVR</sequence>
<dbReference type="InParanoid" id="W0RV71"/>